<dbReference type="InterPro" id="IPR004174">
    <property type="entry name" value="GpW"/>
</dbReference>
<dbReference type="AlphaFoldDB" id="A0A5R9QIZ1"/>
<keyword evidence="2" id="KW-1185">Reference proteome</keyword>
<name>A0A5R9QIZ1_9GAMM</name>
<dbReference type="Proteomes" id="UP000306753">
    <property type="component" value="Unassembled WGS sequence"/>
</dbReference>
<dbReference type="InterPro" id="IPR036626">
    <property type="entry name" value="GpW_sf"/>
</dbReference>
<dbReference type="SUPFAM" id="SSF64210">
    <property type="entry name" value="Head-to-tail joining protein W, gpW"/>
    <property type="match status" value="1"/>
</dbReference>
<organism evidence="1 2">
    <name type="scientific">Stutzerimonas nosocomialis</name>
    <dbReference type="NCBI Taxonomy" id="1056496"/>
    <lineage>
        <taxon>Bacteria</taxon>
        <taxon>Pseudomonadati</taxon>
        <taxon>Pseudomonadota</taxon>
        <taxon>Gammaproteobacteria</taxon>
        <taxon>Pseudomonadales</taxon>
        <taxon>Pseudomonadaceae</taxon>
        <taxon>Stutzerimonas</taxon>
    </lineage>
</organism>
<dbReference type="Gene3D" id="3.30.1580.10">
    <property type="entry name" value="Head-to-tail joining protein W"/>
    <property type="match status" value="1"/>
</dbReference>
<evidence type="ECO:0000313" key="2">
    <source>
        <dbReference type="Proteomes" id="UP000306753"/>
    </source>
</evidence>
<dbReference type="RefSeq" id="WP_138410748.1">
    <property type="nucleotide sequence ID" value="NZ_QLAG01000002.1"/>
</dbReference>
<protein>
    <submittedName>
        <fullName evidence="1">Phage tail protein</fullName>
    </submittedName>
</protein>
<sequence>MATAQQLHEARNALHLLLTGQSMVSIQRDGKRVEFSPANRRDLEQYINQLEGQLGVGAPRRRGPARVIA</sequence>
<proteinExistence type="predicted"/>
<dbReference type="GO" id="GO:0019058">
    <property type="term" value="P:viral life cycle"/>
    <property type="evidence" value="ECO:0007669"/>
    <property type="project" value="InterPro"/>
</dbReference>
<reference evidence="1 2" key="1">
    <citation type="journal article" date="2017" name="Eur. J. Clin. Microbiol. Infect. Dis.">
        <title>Uncommonly isolated clinical Pseudomonas: identification and phylogenetic assignation.</title>
        <authorList>
            <person name="Mulet M."/>
            <person name="Gomila M."/>
            <person name="Ramirez A."/>
            <person name="Cardew S."/>
            <person name="Moore E.R."/>
            <person name="Lalucat J."/>
            <person name="Garcia-Valdes E."/>
        </authorList>
    </citation>
    <scope>NUCLEOTIDE SEQUENCE [LARGE SCALE GENOMIC DNA]</scope>
    <source>
        <strain evidence="1 2">SD129</strain>
    </source>
</reference>
<evidence type="ECO:0000313" key="1">
    <source>
        <dbReference type="EMBL" id="TLX65080.1"/>
    </source>
</evidence>
<gene>
    <name evidence="1" type="ORF">DN820_01845</name>
</gene>
<dbReference type="Pfam" id="PF02831">
    <property type="entry name" value="gpW"/>
    <property type="match status" value="1"/>
</dbReference>
<comment type="caution">
    <text evidence="1">The sequence shown here is derived from an EMBL/GenBank/DDBJ whole genome shotgun (WGS) entry which is preliminary data.</text>
</comment>
<dbReference type="EMBL" id="QLAG01000002">
    <property type="protein sequence ID" value="TLX65080.1"/>
    <property type="molecule type" value="Genomic_DNA"/>
</dbReference>
<accession>A0A5R9QIZ1</accession>